<dbReference type="Pfam" id="PF00106">
    <property type="entry name" value="adh_short"/>
    <property type="match status" value="1"/>
</dbReference>
<evidence type="ECO:0000256" key="2">
    <source>
        <dbReference type="ARBA" id="ARBA00023002"/>
    </source>
</evidence>
<dbReference type="PANTHER" id="PTHR42901:SF1">
    <property type="entry name" value="ALCOHOL DEHYDROGENASE"/>
    <property type="match status" value="1"/>
</dbReference>
<evidence type="ECO:0000313" key="4">
    <source>
        <dbReference type="EMBL" id="CCG00041.1"/>
    </source>
</evidence>
<comment type="similarity">
    <text evidence="1 3">Belongs to the short-chain dehydrogenases/reductases (SDR) family.</text>
</comment>
<accession>H6RG80</accession>
<dbReference type="Gene3D" id="3.40.50.720">
    <property type="entry name" value="NAD(P)-binding Rossmann-like Domain"/>
    <property type="match status" value="1"/>
</dbReference>
<gene>
    <name evidence="4" type="ORF">VIS_S3CHB70002</name>
</gene>
<organism evidence="4">
    <name type="scientific">uncultured Flavobacteriia bacterium</name>
    <dbReference type="NCBI Taxonomy" id="212695"/>
    <lineage>
        <taxon>Bacteria</taxon>
        <taxon>Pseudomonadati</taxon>
        <taxon>Bacteroidota</taxon>
        <taxon>Flavobacteriia</taxon>
        <taxon>environmental samples</taxon>
    </lineage>
</organism>
<reference evidence="4" key="2">
    <citation type="submission" date="2012-02" db="EMBL/GenBank/DDBJ databases">
        <authorList>
            <person name="Genoscope - CEA"/>
        </authorList>
    </citation>
    <scope>NUCLEOTIDE SEQUENCE</scope>
</reference>
<dbReference type="InterPro" id="IPR036291">
    <property type="entry name" value="NAD(P)-bd_dom_sf"/>
</dbReference>
<evidence type="ECO:0000256" key="3">
    <source>
        <dbReference type="RuleBase" id="RU000363"/>
    </source>
</evidence>
<proteinExistence type="inferred from homology"/>
<evidence type="ECO:0000256" key="1">
    <source>
        <dbReference type="ARBA" id="ARBA00006484"/>
    </source>
</evidence>
<dbReference type="SUPFAM" id="SSF51735">
    <property type="entry name" value="NAD(P)-binding Rossmann-fold domains"/>
    <property type="match status" value="1"/>
</dbReference>
<dbReference type="AlphaFoldDB" id="H6RG80"/>
<dbReference type="InterPro" id="IPR002347">
    <property type="entry name" value="SDR_fam"/>
</dbReference>
<protein>
    <submittedName>
        <fullName evidence="4">Serine 3-dehydrogenase</fullName>
    </submittedName>
</protein>
<dbReference type="PANTHER" id="PTHR42901">
    <property type="entry name" value="ALCOHOL DEHYDROGENASE"/>
    <property type="match status" value="1"/>
</dbReference>
<name>H6RG80_9BACT</name>
<keyword evidence="2" id="KW-0560">Oxidoreductase</keyword>
<sequence length="251" mass="27572">MIVLITGASSGIGCACSERFASEGYDLIVTGRRLSRLEDLKKKLEDKYNIKVCILNFDIQDKVMVHKALEGLNAQWRNIDILINNAGLALGKGPIHESDIQDFEVMIDTNVKGLLYVSNWVMNGMKKMKRGHIINLSSTAAKEVYPGGHVYCASKHAVDAITKGMRIDLLPFGIKVSSVSPGMVETEFSKVRFKGDGDKAKSVYQGFVPLYAADVADAIYYVANLPKNVNVNDLVLTSTAQANSYVTFKDN</sequence>
<dbReference type="InterPro" id="IPR020904">
    <property type="entry name" value="Sc_DH/Rdtase_CS"/>
</dbReference>
<dbReference type="PRINTS" id="PR00081">
    <property type="entry name" value="GDHRDH"/>
</dbReference>
<reference evidence="4" key="1">
    <citation type="journal article" date="2012" name="Environ. Microbiol.">
        <title>Genomic content of uncultured Bacteroidetes from contrasting oceanic provinces in the North Atlantic Ocean.</title>
        <authorList>
            <person name="Gomez-Pereira P.R."/>
            <person name="Schuler M."/>
            <person name="Fuchs B.M."/>
            <person name="Bennke C."/>
            <person name="Teeling H."/>
            <person name="Waldmann J."/>
            <person name="Richter M."/>
            <person name="Barbe V."/>
            <person name="Bataille E."/>
            <person name="Glockner F.O."/>
            <person name="Amann R."/>
        </authorList>
    </citation>
    <scope>NUCLEOTIDE SEQUENCE</scope>
</reference>
<dbReference type="PROSITE" id="PS00061">
    <property type="entry name" value="ADH_SHORT"/>
    <property type="match status" value="1"/>
</dbReference>
<dbReference type="EMBL" id="FO117597">
    <property type="protein sequence ID" value="CCG00041.1"/>
    <property type="molecule type" value="Genomic_DNA"/>
</dbReference>
<dbReference type="PRINTS" id="PR00080">
    <property type="entry name" value="SDRFAMILY"/>
</dbReference>
<dbReference type="FunFam" id="3.40.50.720:FF:000047">
    <property type="entry name" value="NADP-dependent L-serine/L-allo-threonine dehydrogenase"/>
    <property type="match status" value="1"/>
</dbReference>
<dbReference type="GO" id="GO:0016616">
    <property type="term" value="F:oxidoreductase activity, acting on the CH-OH group of donors, NAD or NADP as acceptor"/>
    <property type="evidence" value="ECO:0007669"/>
    <property type="project" value="UniProtKB-ARBA"/>
</dbReference>